<gene>
    <name evidence="1" type="ORF">N0D28_05265</name>
</gene>
<reference evidence="1" key="1">
    <citation type="submission" date="2022-09" db="EMBL/GenBank/DDBJ databases">
        <title>genome sequence of Deinococcus rubellus.</title>
        <authorList>
            <person name="Srinivasan S."/>
        </authorList>
    </citation>
    <scope>NUCLEOTIDE SEQUENCE</scope>
    <source>
        <strain evidence="1">Ant6</strain>
    </source>
</reference>
<protein>
    <submittedName>
        <fullName evidence="1">Uncharacterized protein</fullName>
    </submittedName>
</protein>
<sequence>MPRQRTVPGVQPAFPHDEVDVIGSRFHGLLDQTEHDAARHAEFSRYGALQASLLHPGQAAAQLLAQSPGR</sequence>
<dbReference type="RefSeq" id="WP_260561325.1">
    <property type="nucleotide sequence ID" value="NZ_BAABEC010000191.1"/>
</dbReference>
<organism evidence="1 2">
    <name type="scientific">Deinococcus rubellus</name>
    <dbReference type="NCBI Taxonomy" id="1889240"/>
    <lineage>
        <taxon>Bacteria</taxon>
        <taxon>Thermotogati</taxon>
        <taxon>Deinococcota</taxon>
        <taxon>Deinococci</taxon>
        <taxon>Deinococcales</taxon>
        <taxon>Deinococcaceae</taxon>
        <taxon>Deinococcus</taxon>
    </lineage>
</organism>
<evidence type="ECO:0000313" key="2">
    <source>
        <dbReference type="Proteomes" id="UP001060261"/>
    </source>
</evidence>
<keyword evidence="2" id="KW-1185">Reference proteome</keyword>
<accession>A0ABY5YLT9</accession>
<evidence type="ECO:0000313" key="1">
    <source>
        <dbReference type="EMBL" id="UWX65067.1"/>
    </source>
</evidence>
<dbReference type="Proteomes" id="UP001060261">
    <property type="component" value="Chromosome"/>
</dbReference>
<proteinExistence type="predicted"/>
<dbReference type="EMBL" id="CP104213">
    <property type="protein sequence ID" value="UWX65067.1"/>
    <property type="molecule type" value="Genomic_DNA"/>
</dbReference>
<name>A0ABY5YLT9_9DEIO</name>